<gene>
    <name evidence="1" type="ORF">SAMN05443429_11018</name>
</gene>
<dbReference type="EMBL" id="FQYI01000010">
    <property type="protein sequence ID" value="SHJ13239.1"/>
    <property type="molecule type" value="Genomic_DNA"/>
</dbReference>
<evidence type="ECO:0000313" key="2">
    <source>
        <dbReference type="Proteomes" id="UP000184335"/>
    </source>
</evidence>
<evidence type="ECO:0008006" key="3">
    <source>
        <dbReference type="Google" id="ProtNLM"/>
    </source>
</evidence>
<reference evidence="1 2" key="1">
    <citation type="submission" date="2016-11" db="EMBL/GenBank/DDBJ databases">
        <authorList>
            <person name="Jaros S."/>
            <person name="Januszkiewicz K."/>
            <person name="Wedrychowicz H."/>
        </authorList>
    </citation>
    <scope>NUCLEOTIDE SEQUENCE [LARGE SCALE GENOMIC DNA]</scope>
    <source>
        <strain evidence="1 2">DSM 25479</strain>
    </source>
</reference>
<proteinExistence type="predicted"/>
<dbReference type="OrthoDB" id="1274046at2"/>
<organism evidence="1 2">
    <name type="scientific">Cruoricaptor ignavus</name>
    <dbReference type="NCBI Taxonomy" id="1118202"/>
    <lineage>
        <taxon>Bacteria</taxon>
        <taxon>Pseudomonadati</taxon>
        <taxon>Bacteroidota</taxon>
        <taxon>Flavobacteriia</taxon>
        <taxon>Flavobacteriales</taxon>
        <taxon>Weeksellaceae</taxon>
        <taxon>Cruoricaptor</taxon>
    </lineage>
</organism>
<dbReference type="RefSeq" id="WP_073180518.1">
    <property type="nucleotide sequence ID" value="NZ_FQYI01000010.1"/>
</dbReference>
<sequence>MAFTVIGHFTNTEEAEKAIQNLAAAGFSQNDFFLSKYNVSGVQASEYDFDDDERTAGFWNHLFGENEDRMRHSYAASRSNVVTVYVDNQARAEEARNILDDAGAADMDELSKGYRKPAVTGNDEYPISEEKRARILSKARNDVYLLDPERNYNLRNRGEMDSTMDAMGGADRV</sequence>
<dbReference type="Proteomes" id="UP000184335">
    <property type="component" value="Unassembled WGS sequence"/>
</dbReference>
<dbReference type="AlphaFoldDB" id="A0A1M6GTN2"/>
<dbReference type="STRING" id="1118202.SAMN05443429_11018"/>
<name>A0A1M6GTN2_9FLAO</name>
<evidence type="ECO:0000313" key="1">
    <source>
        <dbReference type="EMBL" id="SHJ13239.1"/>
    </source>
</evidence>
<keyword evidence="2" id="KW-1185">Reference proteome</keyword>
<protein>
    <recommendedName>
        <fullName evidence="3">Heat induced stress protein YflT</fullName>
    </recommendedName>
</protein>
<accession>A0A1M6GTN2</accession>